<keyword evidence="3 9" id="KW-0813">Transport</keyword>
<feature type="transmembrane region" description="Helical" evidence="10">
    <location>
        <begin position="26"/>
        <end position="46"/>
    </location>
</feature>
<evidence type="ECO:0000313" key="12">
    <source>
        <dbReference type="EMBL" id="MCL7044687.1"/>
    </source>
</evidence>
<organism evidence="12 13">
    <name type="scientific">Papaver nudicaule</name>
    <name type="common">Iceland poppy</name>
    <dbReference type="NCBI Taxonomy" id="74823"/>
    <lineage>
        <taxon>Eukaryota</taxon>
        <taxon>Viridiplantae</taxon>
        <taxon>Streptophyta</taxon>
        <taxon>Embryophyta</taxon>
        <taxon>Tracheophyta</taxon>
        <taxon>Spermatophyta</taxon>
        <taxon>Magnoliopsida</taxon>
        <taxon>Ranunculales</taxon>
        <taxon>Papaveraceae</taxon>
        <taxon>Papaveroideae</taxon>
        <taxon>Papaver</taxon>
    </lineage>
</organism>
<dbReference type="PROSITE" id="PS00217">
    <property type="entry name" value="SUGAR_TRANSPORT_2"/>
    <property type="match status" value="1"/>
</dbReference>
<feature type="transmembrane region" description="Helical" evidence="10">
    <location>
        <begin position="394"/>
        <end position="418"/>
    </location>
</feature>
<name>A0AA41VNV1_PAPNU</name>
<comment type="subcellular location">
    <subcellularLocation>
        <location evidence="1">Membrane</location>
        <topology evidence="1">Multi-pass membrane protein</topology>
    </subcellularLocation>
</comment>
<evidence type="ECO:0000313" key="13">
    <source>
        <dbReference type="Proteomes" id="UP001177140"/>
    </source>
</evidence>
<evidence type="ECO:0000256" key="10">
    <source>
        <dbReference type="SAM" id="Phobius"/>
    </source>
</evidence>
<evidence type="ECO:0000256" key="1">
    <source>
        <dbReference type="ARBA" id="ARBA00004141"/>
    </source>
</evidence>
<dbReference type="NCBIfam" id="TIGR00879">
    <property type="entry name" value="SP"/>
    <property type="match status" value="1"/>
</dbReference>
<evidence type="ECO:0000259" key="11">
    <source>
        <dbReference type="PROSITE" id="PS50850"/>
    </source>
</evidence>
<dbReference type="GO" id="GO:0015145">
    <property type="term" value="F:monosaccharide transmembrane transporter activity"/>
    <property type="evidence" value="ECO:0007669"/>
    <property type="project" value="InterPro"/>
</dbReference>
<dbReference type="SUPFAM" id="SSF103473">
    <property type="entry name" value="MFS general substrate transporter"/>
    <property type="match status" value="1"/>
</dbReference>
<dbReference type="PANTHER" id="PTHR23500">
    <property type="entry name" value="SOLUTE CARRIER FAMILY 2, FACILITATED GLUCOSE TRANSPORTER"/>
    <property type="match status" value="1"/>
</dbReference>
<dbReference type="InterPro" id="IPR044778">
    <property type="entry name" value="MFS_STP/MST-like_plant"/>
</dbReference>
<reference evidence="12" key="1">
    <citation type="submission" date="2022-03" db="EMBL/GenBank/DDBJ databases">
        <title>A functionally conserved STORR gene fusion in Papaver species that diverged 16.8 million years ago.</title>
        <authorList>
            <person name="Catania T."/>
        </authorList>
    </citation>
    <scope>NUCLEOTIDE SEQUENCE</scope>
    <source>
        <strain evidence="12">S-191538</strain>
    </source>
</reference>
<evidence type="ECO:0000256" key="6">
    <source>
        <dbReference type="ARBA" id="ARBA00022847"/>
    </source>
</evidence>
<gene>
    <name evidence="12" type="ORF">MKW94_011000</name>
</gene>
<proteinExistence type="inferred from homology"/>
<evidence type="ECO:0000256" key="9">
    <source>
        <dbReference type="RuleBase" id="RU003346"/>
    </source>
</evidence>
<feature type="transmembrane region" description="Helical" evidence="10">
    <location>
        <begin position="118"/>
        <end position="141"/>
    </location>
</feature>
<keyword evidence="4" id="KW-0762">Sugar transport</keyword>
<dbReference type="InterPro" id="IPR045262">
    <property type="entry name" value="STP/PLT_plant"/>
</dbReference>
<comment type="similarity">
    <text evidence="2 9">Belongs to the major facilitator superfamily. Sugar transporter (TC 2.A.1.1) family.</text>
</comment>
<keyword evidence="5 10" id="KW-0812">Transmembrane</keyword>
<evidence type="ECO:0000256" key="8">
    <source>
        <dbReference type="ARBA" id="ARBA00023136"/>
    </source>
</evidence>
<feature type="transmembrane region" description="Helical" evidence="10">
    <location>
        <begin position="180"/>
        <end position="202"/>
    </location>
</feature>
<evidence type="ECO:0000256" key="5">
    <source>
        <dbReference type="ARBA" id="ARBA00022692"/>
    </source>
</evidence>
<dbReference type="Gene3D" id="1.20.1250.20">
    <property type="entry name" value="MFS general substrate transporter like domains"/>
    <property type="match status" value="1"/>
</dbReference>
<keyword evidence="8 10" id="KW-0472">Membrane</keyword>
<sequence>MEGRVGHGTRMAGYGAIDPSIRNEKITWPVIMSSIVAASCGLIFGYDLGISGGVTTMPPFLEKFFPSVFKKMADATQSTYCKYDSHSLTLFTSSLYLAGLVSSLLASRVTKVFGRKFAILLGGCTFLVGTVLNCAAVNVAMLILGRIMLGFGVGFTNQAAPVYIAEMAPPKYRGAFNTGFQLFIAIGVLCANIINFVAFGLGNWGWRLSLGLAAVPATFVLLGALLVTDTPSSLVERGKLPEARGALLKVRGANSDIETELSELVEACETAREVDKVSFKTIFEKQYRPHLVVAGGIPFFQQLTGINTIAFYALVLFNSVGFGSDSALKGAILLGLVNVGSIVVSMFMVDKFGRRALFIEGGIQMFICQIGLASILGATLGLSGNGEITKASGIVILLLMCLYAAGFGWSWGPLCFLVPTEVCPVKIRPIGQSVSIAVHFSVTFILTQTFLSQLCHFRYTIFLFYAGWIVIMTTFVVCLLPETKGVPLESMHTIWQQHWLWKKFTAQPTTVST</sequence>
<dbReference type="Proteomes" id="UP001177140">
    <property type="component" value="Unassembled WGS sequence"/>
</dbReference>
<dbReference type="PRINTS" id="PR00171">
    <property type="entry name" value="SUGRTRNSPORT"/>
</dbReference>
<feature type="transmembrane region" description="Helical" evidence="10">
    <location>
        <begin position="430"/>
        <end position="451"/>
    </location>
</feature>
<dbReference type="PANTHER" id="PTHR23500:SF44">
    <property type="entry name" value="SUGAR TRANSPORT PROTEIN 5"/>
    <property type="match status" value="1"/>
</dbReference>
<dbReference type="InterPro" id="IPR036259">
    <property type="entry name" value="MFS_trans_sf"/>
</dbReference>
<dbReference type="EMBL" id="JAJJMA010260788">
    <property type="protein sequence ID" value="MCL7044687.1"/>
    <property type="molecule type" value="Genomic_DNA"/>
</dbReference>
<dbReference type="GO" id="GO:0016020">
    <property type="term" value="C:membrane"/>
    <property type="evidence" value="ECO:0007669"/>
    <property type="project" value="UniProtKB-SubCell"/>
</dbReference>
<dbReference type="InterPro" id="IPR020846">
    <property type="entry name" value="MFS_dom"/>
</dbReference>
<feature type="transmembrane region" description="Helical" evidence="10">
    <location>
        <begin position="457"/>
        <end position="480"/>
    </location>
</feature>
<dbReference type="InterPro" id="IPR005828">
    <property type="entry name" value="MFS_sugar_transport-like"/>
</dbReference>
<protein>
    <recommendedName>
        <fullName evidence="11">Major facilitator superfamily (MFS) profile domain-containing protein</fullName>
    </recommendedName>
</protein>
<feature type="transmembrane region" description="Helical" evidence="10">
    <location>
        <begin position="147"/>
        <end position="168"/>
    </location>
</feature>
<dbReference type="InterPro" id="IPR005829">
    <property type="entry name" value="Sugar_transporter_CS"/>
</dbReference>
<feature type="transmembrane region" description="Helical" evidence="10">
    <location>
        <begin position="291"/>
        <end position="315"/>
    </location>
</feature>
<feature type="transmembrane region" description="Helical" evidence="10">
    <location>
        <begin position="88"/>
        <end position="106"/>
    </location>
</feature>
<feature type="transmembrane region" description="Helical" evidence="10">
    <location>
        <begin position="208"/>
        <end position="227"/>
    </location>
</feature>
<evidence type="ECO:0000256" key="3">
    <source>
        <dbReference type="ARBA" id="ARBA00022448"/>
    </source>
</evidence>
<dbReference type="GO" id="GO:0015293">
    <property type="term" value="F:symporter activity"/>
    <property type="evidence" value="ECO:0007669"/>
    <property type="project" value="UniProtKB-KW"/>
</dbReference>
<evidence type="ECO:0000256" key="4">
    <source>
        <dbReference type="ARBA" id="ARBA00022597"/>
    </source>
</evidence>
<keyword evidence="13" id="KW-1185">Reference proteome</keyword>
<keyword evidence="6" id="KW-0769">Symport</keyword>
<feature type="transmembrane region" description="Helical" evidence="10">
    <location>
        <begin position="361"/>
        <end position="382"/>
    </location>
</feature>
<dbReference type="AlphaFoldDB" id="A0AA41VNV1"/>
<dbReference type="InterPro" id="IPR003663">
    <property type="entry name" value="Sugar/inositol_transpt"/>
</dbReference>
<keyword evidence="7 10" id="KW-1133">Transmembrane helix</keyword>
<dbReference type="CDD" id="cd17361">
    <property type="entry name" value="MFS_STP"/>
    <property type="match status" value="1"/>
</dbReference>
<feature type="transmembrane region" description="Helical" evidence="10">
    <location>
        <begin position="327"/>
        <end position="349"/>
    </location>
</feature>
<feature type="domain" description="Major facilitator superfamily (MFS) profile" evidence="11">
    <location>
        <begin position="33"/>
        <end position="484"/>
    </location>
</feature>
<evidence type="ECO:0000256" key="2">
    <source>
        <dbReference type="ARBA" id="ARBA00010992"/>
    </source>
</evidence>
<dbReference type="PROSITE" id="PS50850">
    <property type="entry name" value="MFS"/>
    <property type="match status" value="1"/>
</dbReference>
<dbReference type="PROSITE" id="PS00216">
    <property type="entry name" value="SUGAR_TRANSPORT_1"/>
    <property type="match status" value="1"/>
</dbReference>
<comment type="caution">
    <text evidence="12">The sequence shown here is derived from an EMBL/GenBank/DDBJ whole genome shotgun (WGS) entry which is preliminary data.</text>
</comment>
<dbReference type="Pfam" id="PF00083">
    <property type="entry name" value="Sugar_tr"/>
    <property type="match status" value="1"/>
</dbReference>
<evidence type="ECO:0000256" key="7">
    <source>
        <dbReference type="ARBA" id="ARBA00022989"/>
    </source>
</evidence>
<accession>A0AA41VNV1</accession>
<dbReference type="FunFam" id="1.20.1250.20:FF:000002">
    <property type="entry name" value="Sugar transport protein 13"/>
    <property type="match status" value="1"/>
</dbReference>